<name>A0ABS0TQF7_SERPR</name>
<dbReference type="Proteomes" id="UP000639004">
    <property type="component" value="Unassembled WGS sequence"/>
</dbReference>
<evidence type="ECO:0008006" key="3">
    <source>
        <dbReference type="Google" id="ProtNLM"/>
    </source>
</evidence>
<keyword evidence="2" id="KW-1185">Reference proteome</keyword>
<accession>A0ABS0TQF7</accession>
<organism evidence="1 2">
    <name type="scientific">Serratia proteamaculans</name>
    <dbReference type="NCBI Taxonomy" id="28151"/>
    <lineage>
        <taxon>Bacteria</taxon>
        <taxon>Pseudomonadati</taxon>
        <taxon>Pseudomonadota</taxon>
        <taxon>Gammaproteobacteria</taxon>
        <taxon>Enterobacterales</taxon>
        <taxon>Yersiniaceae</taxon>
        <taxon>Serratia</taxon>
    </lineage>
</organism>
<gene>
    <name evidence="1" type="ORF">JEQ07_09300</name>
</gene>
<proteinExistence type="predicted"/>
<evidence type="ECO:0000313" key="1">
    <source>
        <dbReference type="EMBL" id="MBI6180595.1"/>
    </source>
</evidence>
<comment type="caution">
    <text evidence="1">The sequence shown here is derived from an EMBL/GenBank/DDBJ whole genome shotgun (WGS) entry which is preliminary data.</text>
</comment>
<evidence type="ECO:0000313" key="2">
    <source>
        <dbReference type="Proteomes" id="UP000639004"/>
    </source>
</evidence>
<dbReference type="EMBL" id="JAEHSL010000005">
    <property type="protein sequence ID" value="MBI6180595.1"/>
    <property type="molecule type" value="Genomic_DNA"/>
</dbReference>
<protein>
    <recommendedName>
        <fullName evidence="3">FidL-like membrane protein</fullName>
    </recommendedName>
</protein>
<dbReference type="RefSeq" id="WP_151416016.1">
    <property type="nucleotide sequence ID" value="NZ_CAMIPQ010000003.1"/>
</dbReference>
<reference evidence="1 2" key="1">
    <citation type="submission" date="2020-12" db="EMBL/GenBank/DDBJ databases">
        <title>Enhanced detection system for hospital associated transmission using whole genome sequencing surveillance.</title>
        <authorList>
            <person name="Harrison L.H."/>
            <person name="Van Tyne D."/>
            <person name="Marsh J.W."/>
            <person name="Griffith M.P."/>
            <person name="Snyder D.J."/>
            <person name="Cooper V.S."/>
            <person name="Mustapha M."/>
        </authorList>
    </citation>
    <scope>NUCLEOTIDE SEQUENCE [LARGE SCALE GENOMIC DNA]</scope>
    <source>
        <strain evidence="1 2">SER00238</strain>
    </source>
</reference>
<sequence>MKKMLNFKFFLVFGVIVFLASIAASAYLYIEKHSVPECSTVVKMFDTLNDGRVIKKVIFINVIKSGWREATFEFHGNISDGNKSYLLSRQVVTEYSYKNGYYYFNIKEGLVNPRDGVKRPDLNALFPKWKNNLYLHISQLNENSFMFLNNNVPVFICNKSKHP</sequence>